<feature type="binding site" evidence="10">
    <location>
        <begin position="14"/>
        <end position="19"/>
    </location>
    <ligand>
        <name>FMN</name>
        <dbReference type="ChEBI" id="CHEBI:58210"/>
    </ligand>
</feature>
<comment type="caution">
    <text evidence="10">Lacks conserved residue(s) required for the propagation of feature annotation.</text>
</comment>
<dbReference type="Pfam" id="PF00175">
    <property type="entry name" value="NAD_binding_1"/>
    <property type="match status" value="1"/>
</dbReference>
<comment type="cofactor">
    <cofactor evidence="1 10">
        <name>FMN</name>
        <dbReference type="ChEBI" id="CHEBI:58210"/>
    </cofactor>
</comment>
<keyword evidence="6 10" id="KW-0288">FMN</keyword>
<feature type="binding site" evidence="10">
    <location>
        <position position="596"/>
    </location>
    <ligand>
        <name>FAD</name>
        <dbReference type="ChEBI" id="CHEBI:57692"/>
    </ligand>
</feature>
<dbReference type="Gene3D" id="3.40.50.360">
    <property type="match status" value="1"/>
</dbReference>
<feature type="domain" description="Flavodoxin-like" evidence="11">
    <location>
        <begin position="8"/>
        <end position="152"/>
    </location>
</feature>
<proteinExistence type="inferred from homology"/>
<dbReference type="PROSITE" id="PS50902">
    <property type="entry name" value="FLAVODOXIN_LIKE"/>
    <property type="match status" value="1"/>
</dbReference>
<comment type="similarity">
    <text evidence="10">In the C-terminal section; belongs to the flavoprotein pyridine nucleotide cytochrome reductase family.</text>
</comment>
<dbReference type="Pfam" id="PF00258">
    <property type="entry name" value="Flavodoxin_1"/>
    <property type="match status" value="1"/>
</dbReference>
<keyword evidence="4 10" id="KW-0963">Cytoplasm</keyword>
<evidence type="ECO:0000256" key="8">
    <source>
        <dbReference type="ARBA" id="ARBA00022857"/>
    </source>
</evidence>
<dbReference type="InterPro" id="IPR029039">
    <property type="entry name" value="Flavoprotein-like_sf"/>
</dbReference>
<feature type="binding site" evidence="10">
    <location>
        <begin position="419"/>
        <end position="422"/>
    </location>
    <ligand>
        <name>FAD</name>
        <dbReference type="ChEBI" id="CHEBI:57692"/>
    </ligand>
</feature>
<dbReference type="InterPro" id="IPR028879">
    <property type="entry name" value="NDOR1"/>
</dbReference>
<evidence type="ECO:0000256" key="4">
    <source>
        <dbReference type="ARBA" id="ARBA00022490"/>
    </source>
</evidence>
<dbReference type="EC" id="1.18.1.-" evidence="10"/>
<dbReference type="AlphaFoldDB" id="A0ABD1ENI5"/>
<evidence type="ECO:0000256" key="10">
    <source>
        <dbReference type="HAMAP-Rule" id="MF_03178"/>
    </source>
</evidence>
<dbReference type="PANTHER" id="PTHR19384:SF10">
    <property type="entry name" value="NADPH-DEPENDENT DIFLAVIN OXIDOREDUCTASE 1"/>
    <property type="match status" value="1"/>
</dbReference>
<evidence type="ECO:0000256" key="5">
    <source>
        <dbReference type="ARBA" id="ARBA00022630"/>
    </source>
</evidence>
<comment type="similarity">
    <text evidence="10">In the N-terminal section; belongs to the flavodoxin family.</text>
</comment>
<evidence type="ECO:0000259" key="12">
    <source>
        <dbReference type="PROSITE" id="PS51384"/>
    </source>
</evidence>
<feature type="binding site" evidence="10">
    <location>
        <begin position="385"/>
        <end position="388"/>
    </location>
    <ligand>
        <name>FAD</name>
        <dbReference type="ChEBI" id="CHEBI:57692"/>
    </ligand>
</feature>
<dbReference type="InterPro" id="IPR008254">
    <property type="entry name" value="Flavodoxin/NO_synth"/>
</dbReference>
<evidence type="ECO:0000256" key="1">
    <source>
        <dbReference type="ARBA" id="ARBA00001917"/>
    </source>
</evidence>
<keyword evidence="14" id="KW-1185">Reference proteome</keyword>
<dbReference type="PRINTS" id="PR00371">
    <property type="entry name" value="FPNCR"/>
</dbReference>
<dbReference type="GO" id="GO:0016226">
    <property type="term" value="P:iron-sulfur cluster assembly"/>
    <property type="evidence" value="ECO:0007669"/>
    <property type="project" value="UniProtKB-UniRule"/>
</dbReference>
<gene>
    <name evidence="13" type="ORF">ABEB36_010352</name>
</gene>
<feature type="binding site" evidence="10">
    <location>
        <position position="353"/>
    </location>
    <ligand>
        <name>FAD</name>
        <dbReference type="ChEBI" id="CHEBI:57692"/>
    </ligand>
</feature>
<comment type="subcellular location">
    <subcellularLocation>
        <location evidence="3 10">Cytoplasm</location>
    </subcellularLocation>
</comment>
<dbReference type="PANTHER" id="PTHR19384">
    <property type="entry name" value="NITRIC OXIDE SYNTHASE-RELATED"/>
    <property type="match status" value="1"/>
</dbReference>
<keyword evidence="5 10" id="KW-0285">Flavoprotein</keyword>
<dbReference type="SUPFAM" id="SSF52218">
    <property type="entry name" value="Flavoproteins"/>
    <property type="match status" value="1"/>
</dbReference>
<dbReference type="Gene3D" id="1.20.990.10">
    <property type="entry name" value="NADPH-cytochrome p450 Reductase, Chain A, domain 3"/>
    <property type="match status" value="1"/>
</dbReference>
<accession>A0ABD1ENI5</accession>
<dbReference type="InterPro" id="IPR023173">
    <property type="entry name" value="NADPH_Cyt_P450_Rdtase_alpha"/>
</dbReference>
<evidence type="ECO:0000313" key="13">
    <source>
        <dbReference type="EMBL" id="KAL1494822.1"/>
    </source>
</evidence>
<dbReference type="InterPro" id="IPR003097">
    <property type="entry name" value="CysJ-like_FAD-binding"/>
</dbReference>
<dbReference type="InterPro" id="IPR001433">
    <property type="entry name" value="OxRdtase_FAD/NAD-bd"/>
</dbReference>
<feature type="binding site" evidence="10">
    <location>
        <position position="134"/>
    </location>
    <ligand>
        <name>FMN</name>
        <dbReference type="ChEBI" id="CHEBI:58210"/>
    </ligand>
</feature>
<dbReference type="FunFam" id="3.40.50.80:FF:000030">
    <property type="entry name" value="NADPH-dependent diflavin oxidoreductase 1"/>
    <property type="match status" value="1"/>
</dbReference>
<feature type="binding site" evidence="10">
    <location>
        <begin position="516"/>
        <end position="517"/>
    </location>
    <ligand>
        <name>NADP(+)</name>
        <dbReference type="ChEBI" id="CHEBI:58349"/>
    </ligand>
</feature>
<dbReference type="GO" id="GO:0016651">
    <property type="term" value="F:oxidoreductase activity, acting on NAD(P)H"/>
    <property type="evidence" value="ECO:0007669"/>
    <property type="project" value="UniProtKB-UniRule"/>
</dbReference>
<comment type="function">
    <text evidence="10">NADPH-dependent reductase which is a central component of the cytosolic iron-sulfur (Fe-S) protein assembly (CIA) machinery. Transfers electrons from NADPH via its FAD and FMN prosthetic groups to the [2Fe-2S] cluster of the anamorsin/DRE2 homolog, another key component of the CIA machinery. In turn, this reduced cluster provides electrons for assembly of cytosolic iron-sulfur cluster proteins.</text>
</comment>
<dbReference type="HAMAP" id="MF_03178">
    <property type="entry name" value="NDOR1"/>
    <property type="match status" value="1"/>
</dbReference>
<feature type="binding site" evidence="10">
    <location>
        <begin position="522"/>
        <end position="526"/>
    </location>
    <ligand>
        <name>NADP(+)</name>
        <dbReference type="ChEBI" id="CHEBI:58349"/>
    </ligand>
</feature>
<dbReference type="Proteomes" id="UP001566132">
    <property type="component" value="Unassembled WGS sequence"/>
</dbReference>
<dbReference type="Gene3D" id="2.40.30.10">
    <property type="entry name" value="Translation factors"/>
    <property type="match status" value="1"/>
</dbReference>
<dbReference type="FunFam" id="3.40.50.360:FF:000015">
    <property type="entry name" value="NADPH-dependent diflavin oxidoreductase 1"/>
    <property type="match status" value="1"/>
</dbReference>
<feature type="binding site" evidence="10">
    <location>
        <position position="460"/>
    </location>
    <ligand>
        <name>NADP(+)</name>
        <dbReference type="ChEBI" id="CHEBI:58349"/>
    </ligand>
</feature>
<evidence type="ECO:0000256" key="9">
    <source>
        <dbReference type="ARBA" id="ARBA00023002"/>
    </source>
</evidence>
<comment type="caution">
    <text evidence="13">The sequence shown here is derived from an EMBL/GenBank/DDBJ whole genome shotgun (WGS) entry which is preliminary data.</text>
</comment>
<name>A0ABD1ENI5_HYPHA</name>
<dbReference type="InterPro" id="IPR017927">
    <property type="entry name" value="FAD-bd_FR_type"/>
</dbReference>
<dbReference type="GO" id="GO:0005737">
    <property type="term" value="C:cytoplasm"/>
    <property type="evidence" value="ECO:0007669"/>
    <property type="project" value="UniProtKB-SubCell"/>
</dbReference>
<dbReference type="PROSITE" id="PS51384">
    <property type="entry name" value="FAD_FR"/>
    <property type="match status" value="1"/>
</dbReference>
<evidence type="ECO:0000256" key="6">
    <source>
        <dbReference type="ARBA" id="ARBA00022643"/>
    </source>
</evidence>
<evidence type="ECO:0000256" key="7">
    <source>
        <dbReference type="ARBA" id="ARBA00022827"/>
    </source>
</evidence>
<dbReference type="SUPFAM" id="SSF52343">
    <property type="entry name" value="Ferredoxin reductase-like, C-terminal NADP-linked domain"/>
    <property type="match status" value="1"/>
</dbReference>
<dbReference type="InterPro" id="IPR017938">
    <property type="entry name" value="Riboflavin_synthase-like_b-brl"/>
</dbReference>
<evidence type="ECO:0000256" key="3">
    <source>
        <dbReference type="ARBA" id="ARBA00004496"/>
    </source>
</evidence>
<comment type="similarity">
    <text evidence="10">Belongs to the NADPH-dependent diflavin oxidoreductase NDOR1 family.</text>
</comment>
<dbReference type="Gene3D" id="3.40.50.80">
    <property type="entry name" value="Nucleotide-binding domain of ferredoxin-NADP reductase (FNR) module"/>
    <property type="match status" value="1"/>
</dbReference>
<dbReference type="GO" id="GO:0050660">
    <property type="term" value="F:flavin adenine dinucleotide binding"/>
    <property type="evidence" value="ECO:0007669"/>
    <property type="project" value="UniProtKB-UniRule"/>
</dbReference>
<dbReference type="GO" id="GO:0005634">
    <property type="term" value="C:nucleus"/>
    <property type="evidence" value="ECO:0007669"/>
    <property type="project" value="UniProtKB-ARBA"/>
</dbReference>
<comment type="cofactor">
    <cofactor evidence="2 10">
        <name>FAD</name>
        <dbReference type="ChEBI" id="CHEBI:57692"/>
    </cofactor>
</comment>
<protein>
    <recommendedName>
        <fullName evidence="10">NADPH-dependent diflavin oxidoreductase 1</fullName>
        <ecNumber evidence="10">1.18.1.-</ecNumber>
    </recommendedName>
    <alternativeName>
        <fullName evidence="10">NADPH-dependent FMN and FAD-containing oxidoreductase</fullName>
    </alternativeName>
</protein>
<keyword evidence="9 10" id="KW-0560">Oxidoreductase</keyword>
<dbReference type="GO" id="GO:0050661">
    <property type="term" value="F:NADP binding"/>
    <property type="evidence" value="ECO:0007669"/>
    <property type="project" value="UniProtKB-UniRule"/>
</dbReference>
<organism evidence="13 14">
    <name type="scientific">Hypothenemus hampei</name>
    <name type="common">Coffee berry borer</name>
    <dbReference type="NCBI Taxonomy" id="57062"/>
    <lineage>
        <taxon>Eukaryota</taxon>
        <taxon>Metazoa</taxon>
        <taxon>Ecdysozoa</taxon>
        <taxon>Arthropoda</taxon>
        <taxon>Hexapoda</taxon>
        <taxon>Insecta</taxon>
        <taxon>Pterygota</taxon>
        <taxon>Neoptera</taxon>
        <taxon>Endopterygota</taxon>
        <taxon>Coleoptera</taxon>
        <taxon>Polyphaga</taxon>
        <taxon>Cucujiformia</taxon>
        <taxon>Curculionidae</taxon>
        <taxon>Scolytinae</taxon>
        <taxon>Hypothenemus</taxon>
    </lineage>
</organism>
<dbReference type="InterPro" id="IPR001709">
    <property type="entry name" value="Flavoprot_Pyr_Nucl_cyt_Rdtase"/>
</dbReference>
<feature type="domain" description="FAD-binding FR-type" evidence="12">
    <location>
        <begin position="206"/>
        <end position="446"/>
    </location>
</feature>
<dbReference type="PRINTS" id="PR00369">
    <property type="entry name" value="FLAVODOXIN"/>
</dbReference>
<reference evidence="13 14" key="1">
    <citation type="submission" date="2024-05" db="EMBL/GenBank/DDBJ databases">
        <title>Genetic variation in Jamaican populations of the coffee berry borer (Hypothenemus hampei).</title>
        <authorList>
            <person name="Errbii M."/>
            <person name="Myrie A."/>
        </authorList>
    </citation>
    <scope>NUCLEOTIDE SEQUENCE [LARGE SCALE GENOMIC DNA]</scope>
    <source>
        <strain evidence="13">JA-Hopewell-2020-01-JO</strain>
        <tissue evidence="13">Whole body</tissue>
    </source>
</reference>
<dbReference type="InterPro" id="IPR001094">
    <property type="entry name" value="Flavdoxin-like"/>
</dbReference>
<evidence type="ECO:0000259" key="11">
    <source>
        <dbReference type="PROSITE" id="PS50902"/>
    </source>
</evidence>
<comment type="catalytic activity">
    <reaction evidence="10">
        <text>2 oxidized [2Fe-2S]-[protein] + NADPH = 2 reduced [2Fe-2S]-[protein] + NADP(+) + H(+)</text>
        <dbReference type="Rhea" id="RHEA:67716"/>
        <dbReference type="Rhea" id="RHEA-COMP:17327"/>
        <dbReference type="Rhea" id="RHEA-COMP:17328"/>
        <dbReference type="ChEBI" id="CHEBI:15378"/>
        <dbReference type="ChEBI" id="CHEBI:33737"/>
        <dbReference type="ChEBI" id="CHEBI:33738"/>
        <dbReference type="ChEBI" id="CHEBI:57783"/>
        <dbReference type="ChEBI" id="CHEBI:58349"/>
    </reaction>
</comment>
<dbReference type="Pfam" id="PF00667">
    <property type="entry name" value="FAD_binding_1"/>
    <property type="match status" value="1"/>
</dbReference>
<evidence type="ECO:0000313" key="14">
    <source>
        <dbReference type="Proteomes" id="UP001566132"/>
    </source>
</evidence>
<dbReference type="SUPFAM" id="SSF63380">
    <property type="entry name" value="Riboflavin synthase domain-like"/>
    <property type="match status" value="1"/>
</dbReference>
<feature type="binding site" evidence="10">
    <location>
        <begin position="61"/>
        <end position="64"/>
    </location>
    <ligand>
        <name>FMN</name>
        <dbReference type="ChEBI" id="CHEBI:58210"/>
    </ligand>
</feature>
<dbReference type="InterPro" id="IPR039261">
    <property type="entry name" value="FNR_nucleotide-bd"/>
</dbReference>
<keyword evidence="7 10" id="KW-0274">FAD</keyword>
<evidence type="ECO:0000256" key="2">
    <source>
        <dbReference type="ARBA" id="ARBA00001974"/>
    </source>
</evidence>
<dbReference type="EMBL" id="JBDJPC010000007">
    <property type="protein sequence ID" value="KAL1494822.1"/>
    <property type="molecule type" value="Genomic_DNA"/>
</dbReference>
<dbReference type="GO" id="GO:0010181">
    <property type="term" value="F:FMN binding"/>
    <property type="evidence" value="ECO:0007669"/>
    <property type="project" value="UniProtKB-UniRule"/>
</dbReference>
<feature type="binding site" evidence="10">
    <location>
        <begin position="99"/>
        <end position="108"/>
    </location>
    <ligand>
        <name>FMN</name>
        <dbReference type="ChEBI" id="CHEBI:58210"/>
    </ligand>
</feature>
<sequence length="597" mass="68641">MTFKNVKISVLFGSQTGNAQDLAERIWRGSKRFYFQSCVKPLNDYNIVDIVNEHLMIFVCATTGQGDEPDNMNIFWKFLIKKSLPNDLLCNLKFAVFGLGDSSYTKFNFVAKRLHKRLLQLGGQSLLPLGLGDDQHDLGYDAIADPWIENLWIKLLEEYPIPANISPLPKNLPIIPRWGTKLESKFLTPQCETIKNSSLFYSTTKCDEFNAVVLENERQTHPCHFQDVRLIKFQTEGQKYIPGDLLALRPKNLPWQVAEFKYVLSNNGVKIHDDSVITLVQKDESYPIPDALKAQVTFKQLCEEYFDLFSVPRRSVFEILAQITDSALEKEKCLEFCSAEGQQDMYSYTNRPRRNIVEVLGDFPHATKNLNLEMLFEIIPAIKPREFSVASSFKVHENEVHILVAVVKYKTNLVKERVGLCSNYLATLKPGDKVTACLKHGTFKFPKNLDSPVIMVGPGTGVAPFRSFIFETSPMGTSRDLLLFYGCRYKERDFLCKNEFETLEEQNKLSLICAFSRDQDRKIYVQDKIVQHGELVWEALKRHAYIFVAGNSKNMPQQVRQAFRDVVIQKGKLNELEAENFLQAMEKQKRYEIESWS</sequence>
<keyword evidence="8 10" id="KW-0521">NADP</keyword>